<accession>A0A974CKF1</accession>
<dbReference type="Proteomes" id="UP000694892">
    <property type="component" value="Chromosome 6S"/>
</dbReference>
<organism evidence="1 2">
    <name type="scientific">Xenopus laevis</name>
    <name type="common">African clawed frog</name>
    <dbReference type="NCBI Taxonomy" id="8355"/>
    <lineage>
        <taxon>Eukaryota</taxon>
        <taxon>Metazoa</taxon>
        <taxon>Chordata</taxon>
        <taxon>Craniata</taxon>
        <taxon>Vertebrata</taxon>
        <taxon>Euteleostomi</taxon>
        <taxon>Amphibia</taxon>
        <taxon>Batrachia</taxon>
        <taxon>Anura</taxon>
        <taxon>Pipoidea</taxon>
        <taxon>Pipidae</taxon>
        <taxon>Xenopodinae</taxon>
        <taxon>Xenopus</taxon>
        <taxon>Xenopus</taxon>
    </lineage>
</organism>
<evidence type="ECO:0000313" key="1">
    <source>
        <dbReference type="EMBL" id="OCT74271.1"/>
    </source>
</evidence>
<dbReference type="EMBL" id="CM004477">
    <property type="protein sequence ID" value="OCT74271.1"/>
    <property type="molecule type" value="Genomic_DNA"/>
</dbReference>
<proteinExistence type="predicted"/>
<protein>
    <submittedName>
        <fullName evidence="1">Uncharacterized protein</fullName>
    </submittedName>
</protein>
<evidence type="ECO:0000313" key="2">
    <source>
        <dbReference type="Proteomes" id="UP000694892"/>
    </source>
</evidence>
<sequence length="116" mass="12309">MYIGEQPEGLLAICYLASAAPAWLQPVWPLQSQPSCRLISYNQPIRADSTLFKVSPPNTPCQNIVSQTSSVALSLGKGFSSSLLSLPELFPVLFCLALNLVLSCSALPSLSSSAPV</sequence>
<name>A0A974CKF1_XENLA</name>
<dbReference type="AlphaFoldDB" id="A0A974CKF1"/>
<reference evidence="2" key="1">
    <citation type="journal article" date="2016" name="Nature">
        <title>Genome evolution in the allotetraploid frog Xenopus laevis.</title>
        <authorList>
            <person name="Session A.M."/>
            <person name="Uno Y."/>
            <person name="Kwon T."/>
            <person name="Chapman J.A."/>
            <person name="Toyoda A."/>
            <person name="Takahashi S."/>
            <person name="Fukui A."/>
            <person name="Hikosaka A."/>
            <person name="Suzuki A."/>
            <person name="Kondo M."/>
            <person name="van Heeringen S.J."/>
            <person name="Quigley I."/>
            <person name="Heinz S."/>
            <person name="Ogino H."/>
            <person name="Ochi H."/>
            <person name="Hellsten U."/>
            <person name="Lyons J.B."/>
            <person name="Simakov O."/>
            <person name="Putnam N."/>
            <person name="Stites J."/>
            <person name="Kuroki Y."/>
            <person name="Tanaka T."/>
            <person name="Michiue T."/>
            <person name="Watanabe M."/>
            <person name="Bogdanovic O."/>
            <person name="Lister R."/>
            <person name="Georgiou G."/>
            <person name="Paranjpe S.S."/>
            <person name="van Kruijsbergen I."/>
            <person name="Shu S."/>
            <person name="Carlson J."/>
            <person name="Kinoshita T."/>
            <person name="Ohta Y."/>
            <person name="Mawaribuchi S."/>
            <person name="Jenkins J."/>
            <person name="Grimwood J."/>
            <person name="Schmutz J."/>
            <person name="Mitros T."/>
            <person name="Mozaffari S.V."/>
            <person name="Suzuki Y."/>
            <person name="Haramoto Y."/>
            <person name="Yamamoto T.S."/>
            <person name="Takagi C."/>
            <person name="Heald R."/>
            <person name="Miller K."/>
            <person name="Haudenschild C."/>
            <person name="Kitzman J."/>
            <person name="Nakayama T."/>
            <person name="Izutsu Y."/>
            <person name="Robert J."/>
            <person name="Fortriede J."/>
            <person name="Burns K."/>
            <person name="Lotay V."/>
            <person name="Karimi K."/>
            <person name="Yasuoka Y."/>
            <person name="Dichmann D.S."/>
            <person name="Flajnik M.F."/>
            <person name="Houston D.W."/>
            <person name="Shendure J."/>
            <person name="DuPasquier L."/>
            <person name="Vize P.D."/>
            <person name="Zorn A.M."/>
            <person name="Ito M."/>
            <person name="Marcotte E.M."/>
            <person name="Wallingford J.B."/>
            <person name="Ito Y."/>
            <person name="Asashima M."/>
            <person name="Ueno N."/>
            <person name="Matsuda Y."/>
            <person name="Veenstra G.J."/>
            <person name="Fujiyama A."/>
            <person name="Harland R.M."/>
            <person name="Taira M."/>
            <person name="Rokhsar D.S."/>
        </authorList>
    </citation>
    <scope>NUCLEOTIDE SEQUENCE [LARGE SCALE GENOMIC DNA]</scope>
    <source>
        <strain evidence="2">J</strain>
    </source>
</reference>
<gene>
    <name evidence="1" type="ORF">XELAEV_18033231mg</name>
</gene>